<comment type="cofactor">
    <cofactor evidence="8">
        <name>heme c</name>
        <dbReference type="ChEBI" id="CHEBI:61717"/>
    </cofactor>
    <text evidence="8">Binds 1 heme c group covalently per subunit.</text>
</comment>
<keyword evidence="6 8" id="KW-0408">Iron</keyword>
<dbReference type="GO" id="GO:0046872">
    <property type="term" value="F:metal ion binding"/>
    <property type="evidence" value="ECO:0007669"/>
    <property type="project" value="UniProtKB-KW"/>
</dbReference>
<dbReference type="InterPro" id="IPR009056">
    <property type="entry name" value="Cyt_c-like_dom"/>
</dbReference>
<dbReference type="PANTHER" id="PTHR10266:SF3">
    <property type="entry name" value="CYTOCHROME C1, HEME PROTEIN, MITOCHONDRIAL"/>
    <property type="match status" value="1"/>
</dbReference>
<evidence type="ECO:0000259" key="11">
    <source>
        <dbReference type="PROSITE" id="PS51007"/>
    </source>
</evidence>
<dbReference type="PANTHER" id="PTHR10266">
    <property type="entry name" value="CYTOCHROME C1"/>
    <property type="match status" value="1"/>
</dbReference>
<evidence type="ECO:0000256" key="3">
    <source>
        <dbReference type="ARBA" id="ARBA00022692"/>
    </source>
</evidence>
<dbReference type="STRING" id="1303921.BSEPE_0013"/>
<keyword evidence="7 9" id="KW-0472">Membrane</keyword>
<dbReference type="GO" id="GO:0020037">
    <property type="term" value="F:heme binding"/>
    <property type="evidence" value="ECO:0007669"/>
    <property type="project" value="InterPro"/>
</dbReference>
<evidence type="ECO:0000256" key="9">
    <source>
        <dbReference type="SAM" id="Phobius"/>
    </source>
</evidence>
<evidence type="ECO:0000256" key="1">
    <source>
        <dbReference type="ARBA" id="ARBA00004370"/>
    </source>
</evidence>
<dbReference type="PRINTS" id="PR00603">
    <property type="entry name" value="CYTOCHROMEC1"/>
</dbReference>
<dbReference type="Pfam" id="PF02167">
    <property type="entry name" value="Cytochrom_C1"/>
    <property type="match status" value="1"/>
</dbReference>
<evidence type="ECO:0000256" key="4">
    <source>
        <dbReference type="ARBA" id="ARBA00022723"/>
    </source>
</evidence>
<evidence type="ECO:0000256" key="6">
    <source>
        <dbReference type="ARBA" id="ARBA00023004"/>
    </source>
</evidence>
<feature type="domain" description="Cytochrome c" evidence="11">
    <location>
        <begin position="40"/>
        <end position="183"/>
    </location>
</feature>
<sequence length="228" mass="25968">MKKLLTTMASVLAGLTISFGALASGNVHLDHANTDINDQKSLQNGANLFMNYCSGCHSISFMRYNRIGKDLNLSDEYVEKNLMFGDQKIGEQIVSSMSKKGAETWFGTTPPDLSLVARSKGTDWIYTYLRGFYEDKSRPFGVNNHVLVNASMPDVLWKLKKIKTEEAFNNDVRDITNFLDYVGEPAKLVRVDLGYKVLGFLFILFILSYLLKKEYWKDVKYGKWRAKD</sequence>
<keyword evidence="2 8" id="KW-0349">Heme</keyword>
<keyword evidence="10" id="KW-0732">Signal</keyword>
<dbReference type="InterPro" id="IPR036909">
    <property type="entry name" value="Cyt_c-like_dom_sf"/>
</dbReference>
<evidence type="ECO:0000313" key="12">
    <source>
        <dbReference type="EMBL" id="BAS67043.1"/>
    </source>
</evidence>
<feature type="chain" id="PRO_5006056012" evidence="10">
    <location>
        <begin position="24"/>
        <end position="228"/>
    </location>
</feature>
<dbReference type="EMBL" id="AP013042">
    <property type="protein sequence ID" value="BAS67043.1"/>
    <property type="molecule type" value="Genomic_DNA"/>
</dbReference>
<dbReference type="Gene3D" id="1.10.760.10">
    <property type="entry name" value="Cytochrome c-like domain"/>
    <property type="match status" value="1"/>
</dbReference>
<dbReference type="GO" id="GO:0016020">
    <property type="term" value="C:membrane"/>
    <property type="evidence" value="ECO:0007669"/>
    <property type="project" value="UniProtKB-SubCell"/>
</dbReference>
<feature type="signal peptide" evidence="10">
    <location>
        <begin position="1"/>
        <end position="23"/>
    </location>
</feature>
<evidence type="ECO:0000256" key="10">
    <source>
        <dbReference type="SAM" id="SignalP"/>
    </source>
</evidence>
<dbReference type="InterPro" id="IPR002326">
    <property type="entry name" value="Cyt_c1"/>
</dbReference>
<keyword evidence="13" id="KW-1185">Reference proteome</keyword>
<reference evidence="12 13" key="2">
    <citation type="journal article" date="2016" name="ISME J.">
        <title>Heterogeneous composition of key metabolic gene clusters in a vent mussel symbiont population.</title>
        <authorList>
            <person name="Ikuta T."/>
            <person name="Takaki Y."/>
            <person name="Nagai Y."/>
            <person name="Shimamura S."/>
            <person name="Tsuda M."/>
            <person name="Kawagucci S."/>
            <person name="Aoki Y."/>
            <person name="Inoue K."/>
            <person name="Teruya M."/>
            <person name="Satou K."/>
            <person name="Teruya K."/>
            <person name="Shimoji M."/>
            <person name="Tamotsu H."/>
            <person name="Hirano T."/>
            <person name="Maruyama T."/>
            <person name="Yoshida T."/>
        </authorList>
    </citation>
    <scope>NUCLEOTIDE SEQUENCE [LARGE SCALE GENOMIC DNA]</scope>
    <source>
        <strain evidence="12 13">Myojin Knoll</strain>
    </source>
</reference>
<proteinExistence type="predicted"/>
<evidence type="ECO:0000256" key="5">
    <source>
        <dbReference type="ARBA" id="ARBA00022989"/>
    </source>
</evidence>
<dbReference type="Proteomes" id="UP000067399">
    <property type="component" value="Chromosome"/>
</dbReference>
<protein>
    <submittedName>
        <fullName evidence="12">Ubiquinol-cytochrome c reductase cytochrome c1 subunit</fullName>
    </submittedName>
</protein>
<accession>A0A0P0UQD3</accession>
<evidence type="ECO:0000256" key="2">
    <source>
        <dbReference type="ARBA" id="ARBA00022617"/>
    </source>
</evidence>
<reference evidence="12 13" key="1">
    <citation type="journal article" date="2000" name="Mar. Ecol. Prog. Ser.">
        <title>Phylogenetic characterization of endosymbionts in three hydrothermal vent mussels: influence on host distributions.</title>
        <authorList>
            <person name="Fujiwara Y."/>
            <person name="Takai K."/>
            <person name="Uematsu K."/>
            <person name="Tsuchida S."/>
            <person name="Hunt J.C."/>
            <person name="Hashimoto J."/>
        </authorList>
    </citation>
    <scope>NUCLEOTIDE SEQUENCE [LARGE SCALE GENOMIC DNA]</scope>
    <source>
        <strain evidence="12 13">Myojin Knoll</strain>
    </source>
</reference>
<feature type="binding site" description="covalent" evidence="8">
    <location>
        <position position="57"/>
    </location>
    <ligand>
        <name>heme c</name>
        <dbReference type="ChEBI" id="CHEBI:61717"/>
    </ligand>
</feature>
<keyword evidence="3 9" id="KW-0812">Transmembrane</keyword>
<evidence type="ECO:0000256" key="7">
    <source>
        <dbReference type="ARBA" id="ARBA00023136"/>
    </source>
</evidence>
<feature type="binding site" description="covalent" evidence="8">
    <location>
        <position position="53"/>
    </location>
    <ligand>
        <name>heme c</name>
        <dbReference type="ChEBI" id="CHEBI:61717"/>
    </ligand>
</feature>
<feature type="binding site" description="covalent" evidence="8">
    <location>
        <position position="152"/>
    </location>
    <ligand>
        <name>heme c</name>
        <dbReference type="ChEBI" id="CHEBI:61717"/>
    </ligand>
</feature>
<keyword evidence="4 8" id="KW-0479">Metal-binding</keyword>
<evidence type="ECO:0000313" key="13">
    <source>
        <dbReference type="Proteomes" id="UP000067399"/>
    </source>
</evidence>
<dbReference type="AlphaFoldDB" id="A0A0P0UQD3"/>
<dbReference type="KEGG" id="ebh:BSEPE_0013"/>
<organism evidence="12 13">
    <name type="scientific">endosymbiont of Bathymodiolus septemdierum str. Myojin knoll</name>
    <dbReference type="NCBI Taxonomy" id="1303921"/>
    <lineage>
        <taxon>Bacteria</taxon>
        <taxon>Pseudomonadati</taxon>
        <taxon>Pseudomonadota</taxon>
        <taxon>Gammaproteobacteria</taxon>
        <taxon>sulfur-oxidizing symbionts</taxon>
    </lineage>
</organism>
<dbReference type="SUPFAM" id="SSF46626">
    <property type="entry name" value="Cytochrome c"/>
    <property type="match status" value="1"/>
</dbReference>
<keyword evidence="5 9" id="KW-1133">Transmembrane helix</keyword>
<dbReference type="GO" id="GO:0009055">
    <property type="term" value="F:electron transfer activity"/>
    <property type="evidence" value="ECO:0007669"/>
    <property type="project" value="InterPro"/>
</dbReference>
<evidence type="ECO:0000256" key="8">
    <source>
        <dbReference type="PIRSR" id="PIRSR602326-1"/>
    </source>
</evidence>
<feature type="binding site" description="covalent" evidence="8">
    <location>
        <position position="56"/>
    </location>
    <ligand>
        <name>heme c</name>
        <dbReference type="ChEBI" id="CHEBI:61717"/>
    </ligand>
</feature>
<gene>
    <name evidence="12" type="primary">petC</name>
    <name evidence="12" type="ORF">BSEPE_0013</name>
</gene>
<feature type="transmembrane region" description="Helical" evidence="9">
    <location>
        <begin position="193"/>
        <end position="211"/>
    </location>
</feature>
<dbReference type="PROSITE" id="PS51007">
    <property type="entry name" value="CYTC"/>
    <property type="match status" value="1"/>
</dbReference>
<comment type="subcellular location">
    <subcellularLocation>
        <location evidence="1">Membrane</location>
    </subcellularLocation>
</comment>
<name>A0A0P0UQD3_9GAMM</name>
<dbReference type="RefSeq" id="WP_070104543.1">
    <property type="nucleotide sequence ID" value="NZ_AP013042.1"/>
</dbReference>